<sequence>MPDKKYVAVFQHLSTYSTAAGDTPDQHDGPFATKSDALLAAREHQITMGRDPNFVLDLTGVPSGELAEFLR</sequence>
<name>A0A1R3TYS1_9HYPH</name>
<organism evidence="1 2">
    <name type="scientific">Agrobacterium rosae</name>
    <dbReference type="NCBI Taxonomy" id="1972867"/>
    <lineage>
        <taxon>Bacteria</taxon>
        <taxon>Pseudomonadati</taxon>
        <taxon>Pseudomonadota</taxon>
        <taxon>Alphaproteobacteria</taxon>
        <taxon>Hyphomicrobiales</taxon>
        <taxon>Rhizobiaceae</taxon>
        <taxon>Rhizobium/Agrobacterium group</taxon>
        <taxon>Agrobacterium</taxon>
    </lineage>
</organism>
<dbReference type="AlphaFoldDB" id="A0A1R3TYS1"/>
<dbReference type="Proteomes" id="UP000187891">
    <property type="component" value="Unassembled WGS sequence"/>
</dbReference>
<evidence type="ECO:0000313" key="2">
    <source>
        <dbReference type="Proteomes" id="UP000187891"/>
    </source>
</evidence>
<dbReference type="STRING" id="1907666.DSM25559_2967"/>
<proteinExistence type="predicted"/>
<reference evidence="2" key="1">
    <citation type="submission" date="2016-10" db="EMBL/GenBank/DDBJ databases">
        <authorList>
            <person name="Wibberg D."/>
        </authorList>
    </citation>
    <scope>NUCLEOTIDE SEQUENCE [LARGE SCALE GENOMIC DNA]</scope>
</reference>
<protein>
    <submittedName>
        <fullName evidence="1">Uncharacterized protein</fullName>
    </submittedName>
</protein>
<accession>A0A1R3TYS1</accession>
<dbReference type="EMBL" id="FMUE01000007">
    <property type="protein sequence ID" value="SCX27231.1"/>
    <property type="molecule type" value="Genomic_DNA"/>
</dbReference>
<evidence type="ECO:0000313" key="1">
    <source>
        <dbReference type="EMBL" id="SCX27231.1"/>
    </source>
</evidence>
<gene>
    <name evidence="1" type="ORF">DSM25559_2967</name>
</gene>